<feature type="transmembrane region" description="Helical" evidence="1">
    <location>
        <begin position="110"/>
        <end position="129"/>
    </location>
</feature>
<evidence type="ECO:0008006" key="4">
    <source>
        <dbReference type="Google" id="ProtNLM"/>
    </source>
</evidence>
<feature type="transmembrane region" description="Helical" evidence="1">
    <location>
        <begin position="42"/>
        <end position="60"/>
    </location>
</feature>
<dbReference type="RefSeq" id="WP_011697654.1">
    <property type="nucleotide sequence ID" value="NC_008554.1"/>
</dbReference>
<organism evidence="2 3">
    <name type="scientific">Syntrophobacter fumaroxidans (strain DSM 10017 / MPOB)</name>
    <dbReference type="NCBI Taxonomy" id="335543"/>
    <lineage>
        <taxon>Bacteria</taxon>
        <taxon>Pseudomonadati</taxon>
        <taxon>Thermodesulfobacteriota</taxon>
        <taxon>Syntrophobacteria</taxon>
        <taxon>Syntrophobacterales</taxon>
        <taxon>Syntrophobacteraceae</taxon>
        <taxon>Syntrophobacter</taxon>
    </lineage>
</organism>
<reference evidence="2 3" key="1">
    <citation type="submission" date="2006-10" db="EMBL/GenBank/DDBJ databases">
        <title>Complete sequence of Syntrophobacter fumaroxidans MPOB.</title>
        <authorList>
            <consortium name="US DOE Joint Genome Institute"/>
            <person name="Copeland A."/>
            <person name="Lucas S."/>
            <person name="Lapidus A."/>
            <person name="Barry K."/>
            <person name="Detter J.C."/>
            <person name="Glavina del Rio T."/>
            <person name="Hammon N."/>
            <person name="Israni S."/>
            <person name="Pitluck S."/>
            <person name="Goltsman E.G."/>
            <person name="Martinez M."/>
            <person name="Schmutz J."/>
            <person name="Larimer F."/>
            <person name="Land M."/>
            <person name="Hauser L."/>
            <person name="Kyrpides N."/>
            <person name="Kim E."/>
            <person name="Boone D.R."/>
            <person name="Brockman F."/>
            <person name="Culley D."/>
            <person name="Ferry J."/>
            <person name="Gunsalus R."/>
            <person name="McInerney M.J."/>
            <person name="Morrison M."/>
            <person name="Plugge C."/>
            <person name="Rohlin L."/>
            <person name="Scholten J."/>
            <person name="Sieber J."/>
            <person name="Stams A.J.M."/>
            <person name="Worm P."/>
            <person name="Henstra A.M."/>
            <person name="Richardson P."/>
        </authorList>
    </citation>
    <scope>NUCLEOTIDE SEQUENCE [LARGE SCALE GENOMIC DNA]</scope>
    <source>
        <strain evidence="3">DSM 10017 / MPOB</strain>
    </source>
</reference>
<protein>
    <recommendedName>
        <fullName evidence="4">Oligosaccharide repeat unit polymerase</fullName>
    </recommendedName>
</protein>
<feature type="transmembrane region" description="Helical" evidence="1">
    <location>
        <begin position="231"/>
        <end position="251"/>
    </location>
</feature>
<dbReference type="EMBL" id="CP000478">
    <property type="protein sequence ID" value="ABK16481.1"/>
    <property type="molecule type" value="Genomic_DNA"/>
</dbReference>
<dbReference type="HOGENOM" id="CLU_546191_0_0_7"/>
<dbReference type="eggNOG" id="ENOG5032Y0J">
    <property type="taxonomic scope" value="Bacteria"/>
</dbReference>
<proteinExistence type="predicted"/>
<feature type="transmembrane region" description="Helical" evidence="1">
    <location>
        <begin position="205"/>
        <end position="224"/>
    </location>
</feature>
<name>A0LGC9_SYNFM</name>
<feature type="transmembrane region" description="Helical" evidence="1">
    <location>
        <begin position="72"/>
        <end position="90"/>
    </location>
</feature>
<accession>A0LGC9</accession>
<dbReference type="OrthoDB" id="6015856at2"/>
<evidence type="ECO:0000256" key="1">
    <source>
        <dbReference type="SAM" id="Phobius"/>
    </source>
</evidence>
<keyword evidence="1" id="KW-1133">Transmembrane helix</keyword>
<evidence type="ECO:0000313" key="3">
    <source>
        <dbReference type="Proteomes" id="UP000001784"/>
    </source>
</evidence>
<keyword evidence="1" id="KW-0812">Transmembrane</keyword>
<feature type="transmembrane region" description="Helical" evidence="1">
    <location>
        <begin position="12"/>
        <end position="36"/>
    </location>
</feature>
<dbReference type="NCBIfam" id="TIGR04370">
    <property type="entry name" value="glyco_rpt_poly"/>
    <property type="match status" value="1"/>
</dbReference>
<sequence length="499" mass="55522" precursor="true">MEKTVERYNSLALLQGLCLFLGVGAIVAFPFSLAWVGLERSVLWAEGVCCLLVMTLPTLFRREYDVFEPISFIMLSTVFGVTLRAIYMALYENATITQELLLYKHPGAMIGGGALILIALLFLTAGYMLNLPVVRVERYPLLGNRPWITWRLFLVIGFYTVVALVAMYFYFKTMGLKEFVLSTISTKHFYTISESQGYKKTVLGYYRWAASLIIPAFYLLLCWFAGTSRRWISPMGFLVVLTCMLAAVFPIMNSSRHDVVIIIVIAMVLWHYVRGEVKVRTILLTATMIILLLVVMLALRARASGWSEVAGYLTGETILDKTVGNRNYLGIDKAGQIVNAIPDKLPYEFGSTLVTWVVAPVPRTSWPDKPIILAGATIGQLVYETKDPSGSGAGVPPGFIPELYWNCGVPGTIVGVFLLGGWLKFLYRSFEPYIRTNKAALVIYVTTMTSFSFYLMGGTLSGAIIQTLTQTIPLFAAVWFIRAAPASRNQDREPVPAQG</sequence>
<feature type="transmembrane region" description="Helical" evidence="1">
    <location>
        <begin position="439"/>
        <end position="457"/>
    </location>
</feature>
<gene>
    <name evidence="2" type="ordered locus">Sfum_0783</name>
</gene>
<feature type="transmembrane region" description="Helical" evidence="1">
    <location>
        <begin position="150"/>
        <end position="171"/>
    </location>
</feature>
<dbReference type="AlphaFoldDB" id="A0LGC9"/>
<evidence type="ECO:0000313" key="2">
    <source>
        <dbReference type="EMBL" id="ABK16481.1"/>
    </source>
</evidence>
<feature type="transmembrane region" description="Helical" evidence="1">
    <location>
        <begin position="282"/>
        <end position="299"/>
    </location>
</feature>
<feature type="transmembrane region" description="Helical" evidence="1">
    <location>
        <begin position="257"/>
        <end position="273"/>
    </location>
</feature>
<dbReference type="KEGG" id="sfu:Sfum_0783"/>
<keyword evidence="3" id="KW-1185">Reference proteome</keyword>
<dbReference type="Proteomes" id="UP000001784">
    <property type="component" value="Chromosome"/>
</dbReference>
<feature type="transmembrane region" description="Helical" evidence="1">
    <location>
        <begin position="403"/>
        <end position="427"/>
    </location>
</feature>
<keyword evidence="1" id="KW-0472">Membrane</keyword>
<feature type="transmembrane region" description="Helical" evidence="1">
    <location>
        <begin position="463"/>
        <end position="481"/>
    </location>
</feature>
<dbReference type="InParanoid" id="A0LGC9"/>